<accession>A0AAV9XHD1</accession>
<evidence type="ECO:0000256" key="1">
    <source>
        <dbReference type="SAM" id="MobiDB-lite"/>
    </source>
</evidence>
<dbReference type="EMBL" id="JAVHJO010000003">
    <property type="protein sequence ID" value="KAK6541333.1"/>
    <property type="molecule type" value="Genomic_DNA"/>
</dbReference>
<organism evidence="3 4">
    <name type="scientific">Orbilia ellipsospora</name>
    <dbReference type="NCBI Taxonomy" id="2528407"/>
    <lineage>
        <taxon>Eukaryota</taxon>
        <taxon>Fungi</taxon>
        <taxon>Dikarya</taxon>
        <taxon>Ascomycota</taxon>
        <taxon>Pezizomycotina</taxon>
        <taxon>Orbiliomycetes</taxon>
        <taxon>Orbiliales</taxon>
        <taxon>Orbiliaceae</taxon>
        <taxon>Orbilia</taxon>
    </lineage>
</organism>
<name>A0AAV9XHD1_9PEZI</name>
<keyword evidence="4" id="KW-1185">Reference proteome</keyword>
<comment type="caution">
    <text evidence="3">The sequence shown here is derived from an EMBL/GenBank/DDBJ whole genome shotgun (WGS) entry which is preliminary data.</text>
</comment>
<dbReference type="Proteomes" id="UP001365542">
    <property type="component" value="Unassembled WGS sequence"/>
</dbReference>
<keyword evidence="2" id="KW-0812">Transmembrane</keyword>
<keyword evidence="2" id="KW-1133">Transmembrane helix</keyword>
<evidence type="ECO:0000256" key="2">
    <source>
        <dbReference type="SAM" id="Phobius"/>
    </source>
</evidence>
<proteinExistence type="predicted"/>
<protein>
    <submittedName>
        <fullName evidence="3">Uncharacterized protein</fullName>
    </submittedName>
</protein>
<gene>
    <name evidence="3" type="ORF">TWF694_007152</name>
</gene>
<feature type="transmembrane region" description="Helical" evidence="2">
    <location>
        <begin position="105"/>
        <end position="125"/>
    </location>
</feature>
<feature type="transmembrane region" description="Helical" evidence="2">
    <location>
        <begin position="527"/>
        <end position="553"/>
    </location>
</feature>
<reference evidence="3 4" key="1">
    <citation type="submission" date="2019-10" db="EMBL/GenBank/DDBJ databases">
        <authorList>
            <person name="Palmer J.M."/>
        </authorList>
    </citation>
    <scope>NUCLEOTIDE SEQUENCE [LARGE SCALE GENOMIC DNA]</scope>
    <source>
        <strain evidence="3 4">TWF694</strain>
    </source>
</reference>
<sequence length="630" mass="70788">MASRWRPIKSDDEDDKNTSPHRRFSTGTLVEQDVPDPPPPEIHGTSASHTKRKSDTTDSIWSSLSTEKSGIISDFQTVFGKGSNDGGVWIHKKSNQLYKLLKRTVFRILGSATFVISIILLFVLFSRYSVMDKTQEYTFNTFSLLLFLLFGIHLLLAFKELAEMARWRILAGDAYKLKDIDLILGLGSLRSTVKLGLRSLSHGQPGTQWLLKAALAFGWVAFLCLLNVAIALLGLTYSLDTADNFGMRPGMVSIPNLKHFYPNNDTANFAAITSDGGDLSTESFMANLYGITSFSYKKGNVSDDIPQSEYWLEQYNNGSWKYHFHDLDYYGGLNVRTNRFITTNQTCSSYKIMNITSDMETFWYFDPATNKYYDETLQELLANFTTYALRPAYDCDRCRSVYAVQLTSAAQNWNNNTEGDIGYFFTCDVEVSPIFNAKLDNHILSDRQARIAAGAIANRGWVDGNGWSYFHYRDSVGAGSYIFGNSTAMESLLSQFAVGVIAALDQLNPRDFVFDSDRPFQGNKLNVIWWAFYSLLGCLLGAQIIFSIIALWFSNSVVVKDGSYISVARLLRPALDTLGGYGTIATGDEISRTFKSKLVYGTRMTEDGLTHLDLNVDIYPSTRFPDGWYN</sequence>
<evidence type="ECO:0000313" key="4">
    <source>
        <dbReference type="Proteomes" id="UP001365542"/>
    </source>
</evidence>
<dbReference type="AlphaFoldDB" id="A0AAV9XHD1"/>
<evidence type="ECO:0000313" key="3">
    <source>
        <dbReference type="EMBL" id="KAK6541333.1"/>
    </source>
</evidence>
<feature type="region of interest" description="Disordered" evidence="1">
    <location>
        <begin position="1"/>
        <end position="56"/>
    </location>
</feature>
<feature type="transmembrane region" description="Helical" evidence="2">
    <location>
        <begin position="214"/>
        <end position="239"/>
    </location>
</feature>
<feature type="transmembrane region" description="Helical" evidence="2">
    <location>
        <begin position="137"/>
        <end position="158"/>
    </location>
</feature>
<keyword evidence="2" id="KW-0472">Membrane</keyword>